<dbReference type="SUPFAM" id="SSF57829">
    <property type="entry name" value="Zn-binding ribosomal proteins"/>
    <property type="match status" value="1"/>
</dbReference>
<organism evidence="14 15">
    <name type="scientific">Pyrus ussuriensis x Pyrus communis</name>
    <dbReference type="NCBI Taxonomy" id="2448454"/>
    <lineage>
        <taxon>Eukaryota</taxon>
        <taxon>Viridiplantae</taxon>
        <taxon>Streptophyta</taxon>
        <taxon>Embryophyta</taxon>
        <taxon>Tracheophyta</taxon>
        <taxon>Spermatophyta</taxon>
        <taxon>Magnoliopsida</taxon>
        <taxon>eudicotyledons</taxon>
        <taxon>Gunneridae</taxon>
        <taxon>Pentapetalae</taxon>
        <taxon>rosids</taxon>
        <taxon>fabids</taxon>
        <taxon>Rosales</taxon>
        <taxon>Rosaceae</taxon>
        <taxon>Amygdaloideae</taxon>
        <taxon>Maleae</taxon>
        <taxon>Pyrus</taxon>
    </lineage>
</organism>
<reference evidence="15" key="2">
    <citation type="submission" date="2019-10" db="EMBL/GenBank/DDBJ databases">
        <title>A de novo genome assembly of a pear dwarfing rootstock.</title>
        <authorList>
            <person name="Wang F."/>
            <person name="Wang J."/>
            <person name="Li S."/>
            <person name="Zhang Y."/>
            <person name="Fang M."/>
            <person name="Ma L."/>
            <person name="Zhao Y."/>
            <person name="Jiang S."/>
        </authorList>
    </citation>
    <scope>NUCLEOTIDE SEQUENCE [LARGE SCALE GENOMIC DNA]</scope>
</reference>
<comment type="function">
    <text evidence="1">Component of the 60S subunit of the ribosome.</text>
</comment>
<reference evidence="14 15" key="1">
    <citation type="submission" date="2019-09" db="EMBL/GenBank/DDBJ databases">
        <authorList>
            <person name="Ou C."/>
        </authorList>
    </citation>
    <scope>NUCLEOTIDE SEQUENCE [LARGE SCALE GENOMIC DNA]</scope>
    <source>
        <strain evidence="14">S2</strain>
        <tissue evidence="14">Leaf</tissue>
    </source>
</reference>
<dbReference type="PROSITE" id="PS50053">
    <property type="entry name" value="UBIQUITIN_2"/>
    <property type="match status" value="1"/>
</dbReference>
<evidence type="ECO:0000256" key="3">
    <source>
        <dbReference type="ARBA" id="ARBA00004496"/>
    </source>
</evidence>
<dbReference type="GO" id="GO:0005840">
    <property type="term" value="C:ribosome"/>
    <property type="evidence" value="ECO:0007669"/>
    <property type="project" value="UniProtKB-KW"/>
</dbReference>
<dbReference type="Pfam" id="PF01020">
    <property type="entry name" value="Ribosomal_L40e"/>
    <property type="match status" value="1"/>
</dbReference>
<name>A0A5N5FWF1_9ROSA</name>
<keyword evidence="8 14" id="KW-0689">Ribosomal protein</keyword>
<evidence type="ECO:0000256" key="5">
    <source>
        <dbReference type="ARBA" id="ARBA00010570"/>
    </source>
</evidence>
<gene>
    <name evidence="14" type="ORF">D8674_007166</name>
</gene>
<evidence type="ECO:0000313" key="15">
    <source>
        <dbReference type="Proteomes" id="UP000327157"/>
    </source>
</evidence>
<evidence type="ECO:0000256" key="10">
    <source>
        <dbReference type="ARBA" id="ARBA00023274"/>
    </source>
</evidence>
<evidence type="ECO:0000256" key="12">
    <source>
        <dbReference type="SAM" id="MobiDB-lite"/>
    </source>
</evidence>
<dbReference type="Gene3D" id="4.10.1060.50">
    <property type="match status" value="1"/>
</dbReference>
<dbReference type="GO" id="GO:0003735">
    <property type="term" value="F:structural constituent of ribosome"/>
    <property type="evidence" value="ECO:0007669"/>
    <property type="project" value="InterPro"/>
</dbReference>
<evidence type="ECO:0000256" key="4">
    <source>
        <dbReference type="ARBA" id="ARBA00008373"/>
    </source>
</evidence>
<evidence type="ECO:0000256" key="7">
    <source>
        <dbReference type="ARBA" id="ARBA00022499"/>
    </source>
</evidence>
<comment type="similarity">
    <text evidence="4">In the N-terminal section; belongs to the ubiquitin family.</text>
</comment>
<comment type="subcellular location">
    <subcellularLocation>
        <location evidence="3">Cytoplasm</location>
    </subcellularLocation>
    <subcellularLocation>
        <location evidence="2">Nucleus</location>
    </subcellularLocation>
</comment>
<dbReference type="GO" id="GO:1990904">
    <property type="term" value="C:ribonucleoprotein complex"/>
    <property type="evidence" value="ECO:0007669"/>
    <property type="project" value="UniProtKB-KW"/>
</dbReference>
<dbReference type="SUPFAM" id="SSF54236">
    <property type="entry name" value="Ubiquitin-like"/>
    <property type="match status" value="1"/>
</dbReference>
<evidence type="ECO:0000256" key="9">
    <source>
        <dbReference type="ARBA" id="ARBA00023242"/>
    </source>
</evidence>
<dbReference type="GO" id="GO:0005737">
    <property type="term" value="C:cytoplasm"/>
    <property type="evidence" value="ECO:0007669"/>
    <property type="project" value="UniProtKB-SubCell"/>
</dbReference>
<dbReference type="AlphaFoldDB" id="A0A5N5FWF1"/>
<reference evidence="14 15" key="3">
    <citation type="submission" date="2019-11" db="EMBL/GenBank/DDBJ databases">
        <title>A de novo genome assembly of a pear dwarfing rootstock.</title>
        <authorList>
            <person name="Wang F."/>
            <person name="Wang J."/>
            <person name="Li S."/>
            <person name="Zhang Y."/>
            <person name="Fang M."/>
            <person name="Ma L."/>
            <person name="Zhao Y."/>
            <person name="Jiang S."/>
        </authorList>
    </citation>
    <scope>NUCLEOTIDE SEQUENCE [LARGE SCALE GENOMIC DNA]</scope>
    <source>
        <strain evidence="14">S2</strain>
        <tissue evidence="14">Leaf</tissue>
    </source>
</reference>
<dbReference type="InterPro" id="IPR029071">
    <property type="entry name" value="Ubiquitin-like_domsf"/>
</dbReference>
<evidence type="ECO:0000256" key="2">
    <source>
        <dbReference type="ARBA" id="ARBA00004123"/>
    </source>
</evidence>
<dbReference type="Gene3D" id="3.10.20.90">
    <property type="entry name" value="Phosphatidylinositol 3-kinase Catalytic Subunit, Chain A, domain 1"/>
    <property type="match status" value="1"/>
</dbReference>
<dbReference type="InterPro" id="IPR001975">
    <property type="entry name" value="Ribosomal_eL40_dom"/>
</dbReference>
<dbReference type="SMART" id="SM01377">
    <property type="entry name" value="Ribosomal_L40e"/>
    <property type="match status" value="1"/>
</dbReference>
<dbReference type="InterPro" id="IPR019956">
    <property type="entry name" value="Ubiquitin_dom"/>
</dbReference>
<dbReference type="EMBL" id="SMOL01000559">
    <property type="protein sequence ID" value="KAB2607449.1"/>
    <property type="molecule type" value="Genomic_DNA"/>
</dbReference>
<comment type="caution">
    <text evidence="14">The sequence shown here is derived from an EMBL/GenBank/DDBJ whole genome shotgun (WGS) entry which is preliminary data.</text>
</comment>
<evidence type="ECO:0000256" key="8">
    <source>
        <dbReference type="ARBA" id="ARBA00022980"/>
    </source>
</evidence>
<keyword evidence="9" id="KW-0539">Nucleus</keyword>
<dbReference type="InterPro" id="IPR011332">
    <property type="entry name" value="Ribosomal_zn-bd"/>
</dbReference>
<evidence type="ECO:0000259" key="13">
    <source>
        <dbReference type="PROSITE" id="PS50053"/>
    </source>
</evidence>
<evidence type="ECO:0000256" key="11">
    <source>
        <dbReference type="ARBA" id="ARBA00035124"/>
    </source>
</evidence>
<dbReference type="PRINTS" id="PR00348">
    <property type="entry name" value="UBIQUITIN"/>
</dbReference>
<keyword evidence="15" id="KW-1185">Reference proteome</keyword>
<evidence type="ECO:0000256" key="1">
    <source>
        <dbReference type="ARBA" id="ARBA00002241"/>
    </source>
</evidence>
<accession>A0A5N5FWF1</accession>
<dbReference type="InterPro" id="IPR038587">
    <property type="entry name" value="Ribosomal_eL40_sf"/>
</dbReference>
<keyword evidence="6" id="KW-0963">Cytoplasm</keyword>
<protein>
    <submittedName>
        <fullName evidence="14">Ubiquitin-60S ribosomal protein L40-like</fullName>
    </submittedName>
</protein>
<proteinExistence type="inferred from homology"/>
<evidence type="ECO:0000256" key="6">
    <source>
        <dbReference type="ARBA" id="ARBA00022490"/>
    </source>
</evidence>
<keyword evidence="7" id="KW-1017">Isopeptide bond</keyword>
<keyword evidence="10" id="KW-0687">Ribonucleoprotein</keyword>
<dbReference type="FunFam" id="4.10.1060.50:FF:000001">
    <property type="entry name" value="ubiquitin-60S ribosomal protein L40"/>
    <property type="match status" value="1"/>
</dbReference>
<dbReference type="InterPro" id="IPR000626">
    <property type="entry name" value="Ubiquitin-like_dom"/>
</dbReference>
<comment type="similarity">
    <text evidence="5">In the C-terminal section; belongs to the eukaryotic ribosomal protein eL40 family.</text>
</comment>
<sequence>MDYFNIRFVSVMLILEKKQRETIDVVEVIILVNQGISPDQQGLIFAGKQLEDDLTLQLVLRLREGIIQPSLMALARTYNQEKMIFRKCYPRLHPRPMNYKKKRCGHNNQSRPKKKIK</sequence>
<dbReference type="GO" id="GO:0006412">
    <property type="term" value="P:translation"/>
    <property type="evidence" value="ECO:0007669"/>
    <property type="project" value="InterPro"/>
</dbReference>
<feature type="domain" description="Ubiquitin-like" evidence="13">
    <location>
        <begin position="15"/>
        <end position="57"/>
    </location>
</feature>
<comment type="subunit">
    <text evidence="11">Part of the 60S ribosomal subunit.</text>
</comment>
<feature type="region of interest" description="Disordered" evidence="12">
    <location>
        <begin position="94"/>
        <end position="117"/>
    </location>
</feature>
<dbReference type="GO" id="GO:0005634">
    <property type="term" value="C:nucleus"/>
    <property type="evidence" value="ECO:0007669"/>
    <property type="project" value="UniProtKB-SubCell"/>
</dbReference>
<evidence type="ECO:0000313" key="14">
    <source>
        <dbReference type="EMBL" id="KAB2607449.1"/>
    </source>
</evidence>
<dbReference type="Pfam" id="PF00240">
    <property type="entry name" value="ubiquitin"/>
    <property type="match status" value="1"/>
</dbReference>
<dbReference type="Proteomes" id="UP000327157">
    <property type="component" value="Chromosome 11"/>
</dbReference>